<dbReference type="InterPro" id="IPR001214">
    <property type="entry name" value="SET_dom"/>
</dbReference>
<dbReference type="InterPro" id="IPR011989">
    <property type="entry name" value="ARM-like"/>
</dbReference>
<gene>
    <name evidence="4" type="ORF">AB1Y20_002201</name>
</gene>
<dbReference type="EMBL" id="JBGBPQ010000011">
    <property type="protein sequence ID" value="KAL1515581.1"/>
    <property type="molecule type" value="Genomic_DNA"/>
</dbReference>
<dbReference type="InterPro" id="IPR016024">
    <property type="entry name" value="ARM-type_fold"/>
</dbReference>
<proteinExistence type="predicted"/>
<dbReference type="SUPFAM" id="SSF82199">
    <property type="entry name" value="SET domain"/>
    <property type="match status" value="1"/>
</dbReference>
<evidence type="ECO:0008006" key="6">
    <source>
        <dbReference type="Google" id="ProtNLM"/>
    </source>
</evidence>
<dbReference type="SMART" id="SM00298">
    <property type="entry name" value="CHROMO"/>
    <property type="match status" value="1"/>
</dbReference>
<feature type="compositionally biased region" description="Basic and acidic residues" evidence="1">
    <location>
        <begin position="484"/>
        <end position="495"/>
    </location>
</feature>
<organism evidence="4 5">
    <name type="scientific">Prymnesium parvum</name>
    <name type="common">Toxic golden alga</name>
    <dbReference type="NCBI Taxonomy" id="97485"/>
    <lineage>
        <taxon>Eukaryota</taxon>
        <taxon>Haptista</taxon>
        <taxon>Haptophyta</taxon>
        <taxon>Prymnesiophyceae</taxon>
        <taxon>Prymnesiales</taxon>
        <taxon>Prymnesiaceae</taxon>
        <taxon>Prymnesium</taxon>
    </lineage>
</organism>
<dbReference type="Pfam" id="PF00856">
    <property type="entry name" value="SET"/>
    <property type="match status" value="1"/>
</dbReference>
<dbReference type="Gene3D" id="2.40.50.40">
    <property type="match status" value="1"/>
</dbReference>
<feature type="region of interest" description="Disordered" evidence="1">
    <location>
        <begin position="269"/>
        <end position="344"/>
    </location>
</feature>
<evidence type="ECO:0000259" key="3">
    <source>
        <dbReference type="PROSITE" id="PS50280"/>
    </source>
</evidence>
<sequence length="989" mass="103440">MAAVSLLRQLREGPPLRDLEHFGKPLLAGRDEPTCVLDSVEGTRQWLQHYLFLAHADAAPPQARLRELLRAGMLHSLVHESGAARNRQLFLVALLAADAAAGRALAECGVIEWLCAALPPAAAGARLSETERQWALVALAGLAAQPELAPLVARCGVEPLLAMLRPIGAQLAAPAEECDAPADAEAQEGGGAAEGEAAALGADAPPPVHAAEARGAKRRASLCGCAYAAIATLANLALGAAEAECVVARGGVPTLLELLVRDAAVPPPAALRPSPRARTHHHTHLPISGRLPEEEAQRSEAPCLSLSLSHTPPHTSAHPARDAHTATPPAHASSAASQEPHKGTLSVPSCRWLFTSKRTLLVGASLGGGAARALLNLAASSPRALHALRASSVCARLRSLADDASVSSNVREIALQAYATVQRGAPPAAPAAGKEPSGGGEGGGAARGEGESAQEGAEEGEGVGEGRRRCGKGGSDGGGAALPRVEREGQGEREGASTTASSSDENHTAADERKRKGARNVRASRGHRRDCRWRHVAPAAAQAGKRKSDPPAKAARLLAFDKILASRQRGARTEYLVKWVDEEASWEPTSHIHDPAAVAVYHRGEEQASRYKEWAWHLDPRGAGWTCIPIVTVDSNSDGGGPTSGLPANWPSSVTYAPFLIWESTAAAQLRLRATACTVLPSVTIQALPRGHPAAAKLLEASRTARSADGTIAERPPAFGLFARCALPVGTWIGDFTGQVKPQQSRDSSKYLLEVFHDPQLGLSLDVDAEHFGNETRFINDFTSIKPEPNVDFTIYRSATTGELAVGVITRKSVLRGDELLADYGTKFWRTPELKPSKPAPAAPPRRLASDSADDAAPRSWESPRLVPRCQPSLPPLALSMRAKPAKPRRAAPPNASLLAPSRPEGAQRGPFAESTPLETPHAAAGDPSRVAGAAAAPPAEAASVTPACAPERLPDAAICDCSSRVRVSQSADDGSILVPRANVSAEVS</sequence>
<feature type="region of interest" description="Disordered" evidence="1">
    <location>
        <begin position="423"/>
        <end position="531"/>
    </location>
</feature>
<evidence type="ECO:0000256" key="1">
    <source>
        <dbReference type="SAM" id="MobiDB-lite"/>
    </source>
</evidence>
<feature type="compositionally biased region" description="Basic residues" evidence="1">
    <location>
        <begin position="275"/>
        <end position="284"/>
    </location>
</feature>
<feature type="domain" description="SET" evidence="3">
    <location>
        <begin position="697"/>
        <end position="825"/>
    </location>
</feature>
<dbReference type="SUPFAM" id="SSF54160">
    <property type="entry name" value="Chromo domain-like"/>
    <property type="match status" value="1"/>
</dbReference>
<name>A0AB34JAF5_PRYPA</name>
<dbReference type="SUPFAM" id="SSF48371">
    <property type="entry name" value="ARM repeat"/>
    <property type="match status" value="1"/>
</dbReference>
<feature type="compositionally biased region" description="Low complexity" evidence="1">
    <location>
        <begin position="423"/>
        <end position="435"/>
    </location>
</feature>
<dbReference type="InterPro" id="IPR046341">
    <property type="entry name" value="SET_dom_sf"/>
</dbReference>
<dbReference type="Proteomes" id="UP001515480">
    <property type="component" value="Unassembled WGS sequence"/>
</dbReference>
<feature type="compositionally biased region" description="Basic and acidic residues" evidence="1">
    <location>
        <begin position="504"/>
        <end position="514"/>
    </location>
</feature>
<feature type="domain" description="Chromo" evidence="2">
    <location>
        <begin position="558"/>
        <end position="613"/>
    </location>
</feature>
<feature type="compositionally biased region" description="Gly residues" evidence="1">
    <location>
        <begin position="436"/>
        <end position="447"/>
    </location>
</feature>
<feature type="compositionally biased region" description="Low complexity" evidence="1">
    <location>
        <begin position="892"/>
        <end position="904"/>
    </location>
</feature>
<dbReference type="CDD" id="cd00024">
    <property type="entry name" value="CD_CSD"/>
    <property type="match status" value="1"/>
</dbReference>
<comment type="caution">
    <text evidence="4">The sequence shown here is derived from an EMBL/GenBank/DDBJ whole genome shotgun (WGS) entry which is preliminary data.</text>
</comment>
<feature type="compositionally biased region" description="Low complexity" evidence="1">
    <location>
        <begin position="325"/>
        <end position="337"/>
    </location>
</feature>
<dbReference type="PROSITE" id="PS50280">
    <property type="entry name" value="SET"/>
    <property type="match status" value="1"/>
</dbReference>
<protein>
    <recommendedName>
        <fullName evidence="6">Chromo domain-containing protein</fullName>
    </recommendedName>
</protein>
<dbReference type="InterPro" id="IPR016197">
    <property type="entry name" value="Chromo-like_dom_sf"/>
</dbReference>
<dbReference type="PROSITE" id="PS50013">
    <property type="entry name" value="CHROMO_2"/>
    <property type="match status" value="1"/>
</dbReference>
<feature type="region of interest" description="Disordered" evidence="1">
    <location>
        <begin position="831"/>
        <end position="946"/>
    </location>
</feature>
<evidence type="ECO:0000313" key="5">
    <source>
        <dbReference type="Proteomes" id="UP001515480"/>
    </source>
</evidence>
<dbReference type="AlphaFoldDB" id="A0AB34JAF5"/>
<feature type="compositionally biased region" description="Low complexity" evidence="1">
    <location>
        <begin position="923"/>
        <end position="946"/>
    </location>
</feature>
<keyword evidence="5" id="KW-1185">Reference proteome</keyword>
<evidence type="ECO:0000313" key="4">
    <source>
        <dbReference type="EMBL" id="KAL1515581.1"/>
    </source>
</evidence>
<reference evidence="4 5" key="1">
    <citation type="journal article" date="2024" name="Science">
        <title>Giant polyketide synthase enzymes in the biosynthesis of giant marine polyether toxins.</title>
        <authorList>
            <person name="Fallon T.R."/>
            <person name="Shende V.V."/>
            <person name="Wierzbicki I.H."/>
            <person name="Pendleton A.L."/>
            <person name="Watervoot N.F."/>
            <person name="Auber R.P."/>
            <person name="Gonzalez D.J."/>
            <person name="Wisecaver J.H."/>
            <person name="Moore B.S."/>
        </authorList>
    </citation>
    <scope>NUCLEOTIDE SEQUENCE [LARGE SCALE GENOMIC DNA]</scope>
    <source>
        <strain evidence="4 5">12B1</strain>
    </source>
</reference>
<dbReference type="Gene3D" id="2.170.270.10">
    <property type="entry name" value="SET domain"/>
    <property type="match status" value="1"/>
</dbReference>
<dbReference type="Gene3D" id="1.25.10.10">
    <property type="entry name" value="Leucine-rich Repeat Variant"/>
    <property type="match status" value="1"/>
</dbReference>
<feature type="compositionally biased region" description="Basic residues" evidence="1">
    <location>
        <begin position="515"/>
        <end position="531"/>
    </location>
</feature>
<dbReference type="InterPro" id="IPR000953">
    <property type="entry name" value="Chromo/chromo_shadow_dom"/>
</dbReference>
<accession>A0AB34JAF5</accession>
<evidence type="ECO:0000259" key="2">
    <source>
        <dbReference type="PROSITE" id="PS50013"/>
    </source>
</evidence>